<gene>
    <name evidence="1" type="ORF">MGAL_10B006519</name>
</gene>
<proteinExistence type="predicted"/>
<reference evidence="1" key="1">
    <citation type="submission" date="2018-11" db="EMBL/GenBank/DDBJ databases">
        <authorList>
            <person name="Alioto T."/>
            <person name="Alioto T."/>
        </authorList>
    </citation>
    <scope>NUCLEOTIDE SEQUENCE</scope>
</reference>
<protein>
    <recommendedName>
        <fullName evidence="3">SET domain-containing protein</fullName>
    </recommendedName>
</protein>
<organism evidence="1 2">
    <name type="scientific">Mytilus galloprovincialis</name>
    <name type="common">Mediterranean mussel</name>
    <dbReference type="NCBI Taxonomy" id="29158"/>
    <lineage>
        <taxon>Eukaryota</taxon>
        <taxon>Metazoa</taxon>
        <taxon>Spiralia</taxon>
        <taxon>Lophotrochozoa</taxon>
        <taxon>Mollusca</taxon>
        <taxon>Bivalvia</taxon>
        <taxon>Autobranchia</taxon>
        <taxon>Pteriomorphia</taxon>
        <taxon>Mytilida</taxon>
        <taxon>Mytiloidea</taxon>
        <taxon>Mytilidae</taxon>
        <taxon>Mytilinae</taxon>
        <taxon>Mytilus</taxon>
    </lineage>
</organism>
<evidence type="ECO:0000313" key="1">
    <source>
        <dbReference type="EMBL" id="VDI37932.1"/>
    </source>
</evidence>
<evidence type="ECO:0000313" key="2">
    <source>
        <dbReference type="Proteomes" id="UP000596742"/>
    </source>
</evidence>
<comment type="caution">
    <text evidence="1">The sequence shown here is derived from an EMBL/GenBank/DDBJ whole genome shotgun (WGS) entry which is preliminary data.</text>
</comment>
<keyword evidence="2" id="KW-1185">Reference proteome</keyword>
<dbReference type="Gene3D" id="2.170.270.10">
    <property type="entry name" value="SET domain"/>
    <property type="match status" value="1"/>
</dbReference>
<sequence length="63" mass="6838">MIDNEDHVLATLPPGFSVRQSTIPNTGLGVFAETTISSGTRLGPNDGTLSKQFHGDDWTYIFL</sequence>
<dbReference type="EMBL" id="UYJE01005521">
    <property type="protein sequence ID" value="VDI37932.1"/>
    <property type="molecule type" value="Genomic_DNA"/>
</dbReference>
<evidence type="ECO:0008006" key="3">
    <source>
        <dbReference type="Google" id="ProtNLM"/>
    </source>
</evidence>
<name>A0A8B6EPH9_MYTGA</name>
<dbReference type="OrthoDB" id="9439254at2759"/>
<dbReference type="AlphaFoldDB" id="A0A8B6EPH9"/>
<dbReference type="Proteomes" id="UP000596742">
    <property type="component" value="Unassembled WGS sequence"/>
</dbReference>
<dbReference type="InterPro" id="IPR046341">
    <property type="entry name" value="SET_dom_sf"/>
</dbReference>
<accession>A0A8B6EPH9</accession>
<feature type="non-terminal residue" evidence="1">
    <location>
        <position position="63"/>
    </location>
</feature>